<keyword evidence="5" id="KW-1185">Reference proteome</keyword>
<dbReference type="InterPro" id="IPR036291">
    <property type="entry name" value="NAD(P)-bd_dom_sf"/>
</dbReference>
<evidence type="ECO:0000313" key="5">
    <source>
        <dbReference type="Proteomes" id="UP000540685"/>
    </source>
</evidence>
<name>A0A7W9IAJ1_9ACTN</name>
<evidence type="ECO:0000256" key="3">
    <source>
        <dbReference type="ARBA" id="ARBA00023002"/>
    </source>
</evidence>
<dbReference type="PANTHER" id="PTHR43490:SF73">
    <property type="entry name" value="OS07G0685800 PROTEIN"/>
    <property type="match status" value="1"/>
</dbReference>
<evidence type="ECO:0000313" key="4">
    <source>
        <dbReference type="EMBL" id="MBB5817172.1"/>
    </source>
</evidence>
<evidence type="ECO:0000256" key="1">
    <source>
        <dbReference type="ARBA" id="ARBA00006484"/>
    </source>
</evidence>
<dbReference type="GO" id="GO:0016020">
    <property type="term" value="C:membrane"/>
    <property type="evidence" value="ECO:0007669"/>
    <property type="project" value="TreeGrafter"/>
</dbReference>
<gene>
    <name evidence="4" type="ORF">F4562_000234</name>
</gene>
<proteinExistence type="inferred from homology"/>
<dbReference type="GO" id="GO:0016491">
    <property type="term" value="F:oxidoreductase activity"/>
    <property type="evidence" value="ECO:0007669"/>
    <property type="project" value="UniProtKB-KW"/>
</dbReference>
<comment type="caution">
    <text evidence="4">The sequence shown here is derived from an EMBL/GenBank/DDBJ whole genome shotgun (WGS) entry which is preliminary data.</text>
</comment>
<reference evidence="4 5" key="1">
    <citation type="submission" date="2020-08" db="EMBL/GenBank/DDBJ databases">
        <title>Sequencing the genomes of 1000 actinobacteria strains.</title>
        <authorList>
            <person name="Klenk H.-P."/>
        </authorList>
    </citation>
    <scope>NUCLEOTIDE SEQUENCE [LARGE SCALE GENOMIC DNA]</scope>
    <source>
        <strain evidence="4 5">DSM 46887</strain>
    </source>
</reference>
<dbReference type="Proteomes" id="UP000540685">
    <property type="component" value="Unassembled WGS sequence"/>
</dbReference>
<dbReference type="AlphaFoldDB" id="A0A7W9IAJ1"/>
<dbReference type="Gene3D" id="3.40.50.720">
    <property type="entry name" value="NAD(P)-binding Rossmann-like Domain"/>
    <property type="match status" value="1"/>
</dbReference>
<dbReference type="SUPFAM" id="SSF51735">
    <property type="entry name" value="NAD(P)-binding Rossmann-fold domains"/>
    <property type="match status" value="1"/>
</dbReference>
<comment type="similarity">
    <text evidence="1">Belongs to the short-chain dehydrogenases/reductases (SDR) family.</text>
</comment>
<dbReference type="InterPro" id="IPR002347">
    <property type="entry name" value="SDR_fam"/>
</dbReference>
<keyword evidence="2" id="KW-0521">NADP</keyword>
<dbReference type="Pfam" id="PF00106">
    <property type="entry name" value="adh_short"/>
    <property type="match status" value="1"/>
</dbReference>
<keyword evidence="3" id="KW-0560">Oxidoreductase</keyword>
<dbReference type="EMBL" id="JACHMP010000001">
    <property type="protein sequence ID" value="MBB5817172.1"/>
    <property type="molecule type" value="Genomic_DNA"/>
</dbReference>
<accession>A0A7W9IAJ1</accession>
<dbReference type="PANTHER" id="PTHR43490">
    <property type="entry name" value="(+)-NEOMENTHOL DEHYDROGENASE"/>
    <property type="match status" value="1"/>
</dbReference>
<protein>
    <submittedName>
        <fullName evidence="4">NAD(P)-dependent dehydrogenase (Short-subunit alcohol dehydrogenase family)</fullName>
    </submittedName>
</protein>
<evidence type="ECO:0000256" key="2">
    <source>
        <dbReference type="ARBA" id="ARBA00022857"/>
    </source>
</evidence>
<sequence length="68" mass="6929">MGVLTDDRENVMTQDTIALVTGANKGIGYEVARLLGEAGTVVLVGARSAERGAEAVTRLTGLGVEAAI</sequence>
<organism evidence="4 5">
    <name type="scientific">Streptosporangium becharense</name>
    <dbReference type="NCBI Taxonomy" id="1816182"/>
    <lineage>
        <taxon>Bacteria</taxon>
        <taxon>Bacillati</taxon>
        <taxon>Actinomycetota</taxon>
        <taxon>Actinomycetes</taxon>
        <taxon>Streptosporangiales</taxon>
        <taxon>Streptosporangiaceae</taxon>
        <taxon>Streptosporangium</taxon>
    </lineage>
</organism>